<dbReference type="SUPFAM" id="SSF75217">
    <property type="entry name" value="alpha/beta knot"/>
    <property type="match status" value="1"/>
</dbReference>
<evidence type="ECO:0000256" key="9">
    <source>
        <dbReference type="ARBA" id="ARBA00047944"/>
    </source>
</evidence>
<dbReference type="PIRSF" id="PIRSF015601">
    <property type="entry name" value="MTase_slr0722"/>
    <property type="match status" value="1"/>
</dbReference>
<dbReference type="InterPro" id="IPR046887">
    <property type="entry name" value="RsmE_PUA-like"/>
</dbReference>
<comment type="subcellular location">
    <subcellularLocation>
        <location evidence="1 10">Cytoplasm</location>
    </subcellularLocation>
</comment>
<sequence>MKQLIVSAEPDKDIIRLDKKDYNYLVSVRRIKEGQVLKISLNGVKPASAEVFKINTEKKYIELRLLKEEFALDAEPYKPRAEIILMQWLIKGNHMDIAVRQAAEAGCSLIVPVLGEFSVIKKENINQTERRERIIREARQQSGSVVNTKILPAQELKAALDSVLDYTANRKTAFIMLSEKKTGSFSFFDCLSAETEAIVLAIGCEGGIGSKEIEFLKEHKFEEVHFNTNVLRAETAAIYSIAAAQVIMEEKGGCKKN</sequence>
<dbReference type="InterPro" id="IPR046886">
    <property type="entry name" value="RsmE_MTase_dom"/>
</dbReference>
<evidence type="ECO:0000256" key="1">
    <source>
        <dbReference type="ARBA" id="ARBA00004496"/>
    </source>
</evidence>
<dbReference type="EMBL" id="AGDV01000006">
    <property type="protein sequence ID" value="EMB34843.1"/>
    <property type="molecule type" value="Genomic_DNA"/>
</dbReference>
<dbReference type="Proteomes" id="UP000011705">
    <property type="component" value="Chromosome"/>
</dbReference>
<proteinExistence type="inferred from homology"/>
<protein>
    <recommendedName>
        <fullName evidence="10">Ribosomal RNA small subunit methyltransferase E</fullName>
        <ecNumber evidence="10">2.1.1.193</ecNumber>
    </recommendedName>
</protein>
<gene>
    <name evidence="13" type="ORF">HMPREF9726_00609</name>
</gene>
<feature type="domain" description="Ribosomal RNA small subunit methyltransferase E PUA-like" evidence="12">
    <location>
        <begin position="17"/>
        <end position="62"/>
    </location>
</feature>
<dbReference type="InterPro" id="IPR029028">
    <property type="entry name" value="Alpha/beta_knot_MTases"/>
</dbReference>
<evidence type="ECO:0000256" key="7">
    <source>
        <dbReference type="ARBA" id="ARBA00022691"/>
    </source>
</evidence>
<dbReference type="EC" id="2.1.1.193" evidence="10"/>
<comment type="caution">
    <text evidence="13">The sequence shown here is derived from an EMBL/GenBank/DDBJ whole genome shotgun (WGS) entry which is preliminary data.</text>
</comment>
<dbReference type="CDD" id="cd18084">
    <property type="entry name" value="RsmE-like"/>
    <property type="match status" value="1"/>
</dbReference>
<evidence type="ECO:0000256" key="2">
    <source>
        <dbReference type="ARBA" id="ARBA00005528"/>
    </source>
</evidence>
<dbReference type="Gene3D" id="3.40.1280.10">
    <property type="match status" value="1"/>
</dbReference>
<evidence type="ECO:0000259" key="11">
    <source>
        <dbReference type="Pfam" id="PF04452"/>
    </source>
</evidence>
<evidence type="ECO:0000259" key="12">
    <source>
        <dbReference type="Pfam" id="PF20260"/>
    </source>
</evidence>
<dbReference type="PANTHER" id="PTHR30027:SF3">
    <property type="entry name" value="16S RRNA (URACIL(1498)-N(3))-METHYLTRANSFERASE"/>
    <property type="match status" value="1"/>
</dbReference>
<comment type="function">
    <text evidence="8 10">Specifically methylates the N3 position of the uracil ring of uridine 1498 (m3U1498) in 16S rRNA. Acts on the fully assembled 30S ribosomal subunit.</text>
</comment>
<organism evidence="13">
    <name type="scientific">Treponema denticola H-22</name>
    <dbReference type="NCBI Taxonomy" id="999432"/>
    <lineage>
        <taxon>Bacteria</taxon>
        <taxon>Pseudomonadati</taxon>
        <taxon>Spirochaetota</taxon>
        <taxon>Spirochaetia</taxon>
        <taxon>Spirochaetales</taxon>
        <taxon>Treponemataceae</taxon>
        <taxon>Treponema</taxon>
    </lineage>
</organism>
<evidence type="ECO:0000256" key="5">
    <source>
        <dbReference type="ARBA" id="ARBA00022603"/>
    </source>
</evidence>
<keyword evidence="3 10" id="KW-0963">Cytoplasm</keyword>
<keyword evidence="4 10" id="KW-0698">rRNA processing</keyword>
<evidence type="ECO:0000256" key="3">
    <source>
        <dbReference type="ARBA" id="ARBA00022490"/>
    </source>
</evidence>
<keyword evidence="6 10" id="KW-0808">Transferase</keyword>
<comment type="catalytic activity">
    <reaction evidence="9 10">
        <text>uridine(1498) in 16S rRNA + S-adenosyl-L-methionine = N(3)-methyluridine(1498) in 16S rRNA + S-adenosyl-L-homocysteine + H(+)</text>
        <dbReference type="Rhea" id="RHEA:42920"/>
        <dbReference type="Rhea" id="RHEA-COMP:10283"/>
        <dbReference type="Rhea" id="RHEA-COMP:10284"/>
        <dbReference type="ChEBI" id="CHEBI:15378"/>
        <dbReference type="ChEBI" id="CHEBI:57856"/>
        <dbReference type="ChEBI" id="CHEBI:59789"/>
        <dbReference type="ChEBI" id="CHEBI:65315"/>
        <dbReference type="ChEBI" id="CHEBI:74502"/>
        <dbReference type="EC" id="2.1.1.193"/>
    </reaction>
</comment>
<accession>A0A0E2EIN6</accession>
<evidence type="ECO:0000256" key="4">
    <source>
        <dbReference type="ARBA" id="ARBA00022552"/>
    </source>
</evidence>
<evidence type="ECO:0000313" key="13">
    <source>
        <dbReference type="EMBL" id="EMB34843.1"/>
    </source>
</evidence>
<dbReference type="GO" id="GO:0005737">
    <property type="term" value="C:cytoplasm"/>
    <property type="evidence" value="ECO:0007669"/>
    <property type="project" value="UniProtKB-SubCell"/>
</dbReference>
<evidence type="ECO:0000256" key="6">
    <source>
        <dbReference type="ARBA" id="ARBA00022679"/>
    </source>
</evidence>
<name>A0A0E2EIN6_TREDN</name>
<reference evidence="13" key="1">
    <citation type="submission" date="2012-01" db="EMBL/GenBank/DDBJ databases">
        <title>The Genome Sequence of Treponema denticola H-22.</title>
        <authorList>
            <consortium name="The Broad Institute Genome Sequencing Platform"/>
            <person name="Earl A."/>
            <person name="Ward D."/>
            <person name="Feldgarden M."/>
            <person name="Gevers D."/>
            <person name="Blanton J.M."/>
            <person name="Fenno C.J."/>
            <person name="Baranova O.V."/>
            <person name="Mathney J."/>
            <person name="Dewhirst F.E."/>
            <person name="Izard J."/>
            <person name="Young S.K."/>
            <person name="Zeng Q."/>
            <person name="Gargeya S."/>
            <person name="Fitzgerald M."/>
            <person name="Haas B."/>
            <person name="Abouelleil A."/>
            <person name="Alvarado L."/>
            <person name="Arachchi H.M."/>
            <person name="Berlin A."/>
            <person name="Chapman S.B."/>
            <person name="Gearin G."/>
            <person name="Goldberg J."/>
            <person name="Griggs A."/>
            <person name="Gujja S."/>
            <person name="Hansen M."/>
            <person name="Heiman D."/>
            <person name="Howarth C."/>
            <person name="Larimer J."/>
            <person name="Lui A."/>
            <person name="MacDonald P.J.P."/>
            <person name="McCowen C."/>
            <person name="Montmayeur A."/>
            <person name="Murphy C."/>
            <person name="Neiman D."/>
            <person name="Pearson M."/>
            <person name="Priest M."/>
            <person name="Roberts A."/>
            <person name="Saif S."/>
            <person name="Shea T."/>
            <person name="Sisk P."/>
            <person name="Stolte C."/>
            <person name="Sykes S."/>
            <person name="Wortman J."/>
            <person name="Nusbaum C."/>
            <person name="Birren B."/>
        </authorList>
    </citation>
    <scope>NUCLEOTIDE SEQUENCE [LARGE SCALE GENOMIC DNA]</scope>
    <source>
        <strain evidence="13">H-22</strain>
    </source>
</reference>
<comment type="similarity">
    <text evidence="2 10">Belongs to the RNA methyltransferase RsmE family.</text>
</comment>
<dbReference type="NCBIfam" id="TIGR00046">
    <property type="entry name" value="RsmE family RNA methyltransferase"/>
    <property type="match status" value="1"/>
</dbReference>
<dbReference type="PANTHER" id="PTHR30027">
    <property type="entry name" value="RIBOSOMAL RNA SMALL SUBUNIT METHYLTRANSFERASE E"/>
    <property type="match status" value="1"/>
</dbReference>
<keyword evidence="7 10" id="KW-0949">S-adenosyl-L-methionine</keyword>
<dbReference type="Pfam" id="PF20260">
    <property type="entry name" value="PUA_4"/>
    <property type="match status" value="1"/>
</dbReference>
<dbReference type="PATRIC" id="fig|999432.5.peg.634"/>
<dbReference type="GO" id="GO:0070042">
    <property type="term" value="F:rRNA (uridine-N3-)-methyltransferase activity"/>
    <property type="evidence" value="ECO:0007669"/>
    <property type="project" value="TreeGrafter"/>
</dbReference>
<dbReference type="GO" id="GO:0070475">
    <property type="term" value="P:rRNA base methylation"/>
    <property type="evidence" value="ECO:0007669"/>
    <property type="project" value="TreeGrafter"/>
</dbReference>
<dbReference type="AlphaFoldDB" id="A0A0E2EIN6"/>
<dbReference type="Pfam" id="PF04452">
    <property type="entry name" value="Methyltrans_RNA"/>
    <property type="match status" value="1"/>
</dbReference>
<dbReference type="RefSeq" id="WP_002683347.1">
    <property type="nucleotide sequence ID" value="NZ_CM001795.1"/>
</dbReference>
<dbReference type="InterPro" id="IPR006700">
    <property type="entry name" value="RsmE"/>
</dbReference>
<dbReference type="InterPro" id="IPR029026">
    <property type="entry name" value="tRNA_m1G_MTases_N"/>
</dbReference>
<feature type="domain" description="Ribosomal RNA small subunit methyltransferase E methyltransferase" evidence="11">
    <location>
        <begin position="80"/>
        <end position="245"/>
    </location>
</feature>
<evidence type="ECO:0000256" key="10">
    <source>
        <dbReference type="PIRNR" id="PIRNR015601"/>
    </source>
</evidence>
<dbReference type="HOGENOM" id="CLU_067442_3_0_12"/>
<evidence type="ECO:0000256" key="8">
    <source>
        <dbReference type="ARBA" id="ARBA00025699"/>
    </source>
</evidence>
<keyword evidence="5 10" id="KW-0489">Methyltransferase</keyword>